<evidence type="ECO:0000313" key="13">
    <source>
        <dbReference type="EMBL" id="GLK68392.1"/>
    </source>
</evidence>
<dbReference type="AlphaFoldDB" id="A0A9W6J119"/>
<keyword evidence="9 11" id="KW-0472">Membrane</keyword>
<dbReference type="GO" id="GO:0032049">
    <property type="term" value="P:cardiolipin biosynthetic process"/>
    <property type="evidence" value="ECO:0007669"/>
    <property type="project" value="UniProtKB-ARBA"/>
</dbReference>
<dbReference type="InterPro" id="IPR027379">
    <property type="entry name" value="CLS_N"/>
</dbReference>
<evidence type="ECO:0000256" key="6">
    <source>
        <dbReference type="ARBA" id="ARBA00022525"/>
    </source>
</evidence>
<reference evidence="13" key="2">
    <citation type="submission" date="2023-01" db="EMBL/GenBank/DDBJ databases">
        <authorList>
            <person name="Sun Q."/>
            <person name="Evtushenko L."/>
        </authorList>
    </citation>
    <scope>NUCLEOTIDE SEQUENCE</scope>
    <source>
        <strain evidence="13">VKM B-2347</strain>
    </source>
</reference>
<dbReference type="InterPro" id="IPR025202">
    <property type="entry name" value="PLD-like_dom"/>
</dbReference>
<reference evidence="13" key="1">
    <citation type="journal article" date="2014" name="Int. J. Syst. Evol. Microbiol.">
        <title>Complete genome sequence of Corynebacterium casei LMG S-19264T (=DSM 44701T), isolated from a smear-ripened cheese.</title>
        <authorList>
            <consortium name="US DOE Joint Genome Institute (JGI-PGF)"/>
            <person name="Walter F."/>
            <person name="Albersmeier A."/>
            <person name="Kalinowski J."/>
            <person name="Ruckert C."/>
        </authorList>
    </citation>
    <scope>NUCLEOTIDE SEQUENCE</scope>
    <source>
        <strain evidence="13">VKM B-2347</strain>
    </source>
</reference>
<feature type="transmembrane region" description="Helical" evidence="11">
    <location>
        <begin position="21"/>
        <end position="44"/>
    </location>
</feature>
<comment type="function">
    <text evidence="1">Could be a virulence factor.</text>
</comment>
<evidence type="ECO:0000259" key="12">
    <source>
        <dbReference type="PROSITE" id="PS50035"/>
    </source>
</evidence>
<keyword evidence="8 11" id="KW-1133">Transmembrane helix</keyword>
<feature type="domain" description="PLD phosphodiesterase" evidence="12">
    <location>
        <begin position="369"/>
        <end position="391"/>
    </location>
</feature>
<dbReference type="RefSeq" id="WP_271168634.1">
    <property type="nucleotide sequence ID" value="NZ_BSFI01000008.1"/>
</dbReference>
<evidence type="ECO:0000256" key="9">
    <source>
        <dbReference type="ARBA" id="ARBA00023136"/>
    </source>
</evidence>
<gene>
    <name evidence="13" type="primary">cls-2</name>
    <name evidence="13" type="ORF">GCM10008179_20300</name>
</gene>
<dbReference type="PANTHER" id="PTHR21248:SF22">
    <property type="entry name" value="PHOSPHOLIPASE D"/>
    <property type="match status" value="1"/>
</dbReference>
<evidence type="ECO:0000256" key="1">
    <source>
        <dbReference type="ARBA" id="ARBA00003145"/>
    </source>
</evidence>
<dbReference type="GO" id="GO:0005886">
    <property type="term" value="C:plasma membrane"/>
    <property type="evidence" value="ECO:0007669"/>
    <property type="project" value="UniProtKB-SubCell"/>
</dbReference>
<evidence type="ECO:0000256" key="2">
    <source>
        <dbReference type="ARBA" id="ARBA00004613"/>
    </source>
</evidence>
<keyword evidence="5" id="KW-1003">Cell membrane</keyword>
<keyword evidence="7 11" id="KW-0812">Transmembrane</keyword>
<protein>
    <recommendedName>
        <fullName evidence="4">Phospholipase D</fullName>
    </recommendedName>
    <alternativeName>
        <fullName evidence="10">Choline phosphatase</fullName>
    </alternativeName>
</protein>
<accession>A0A9W6J119</accession>
<evidence type="ECO:0000256" key="3">
    <source>
        <dbReference type="ARBA" id="ARBA00004651"/>
    </source>
</evidence>
<evidence type="ECO:0000256" key="10">
    <source>
        <dbReference type="ARBA" id="ARBA00029594"/>
    </source>
</evidence>
<comment type="caution">
    <text evidence="13">The sequence shown here is derived from an EMBL/GenBank/DDBJ whole genome shotgun (WGS) entry which is preliminary data.</text>
</comment>
<dbReference type="GO" id="GO:0008808">
    <property type="term" value="F:cardiolipin synthase activity"/>
    <property type="evidence" value="ECO:0007669"/>
    <property type="project" value="TreeGrafter"/>
</dbReference>
<dbReference type="InterPro" id="IPR001736">
    <property type="entry name" value="PLipase_D/transphosphatidylase"/>
</dbReference>
<dbReference type="PROSITE" id="PS50035">
    <property type="entry name" value="PLD"/>
    <property type="match status" value="2"/>
</dbReference>
<comment type="subcellular location">
    <subcellularLocation>
        <location evidence="3">Cell membrane</location>
        <topology evidence="3">Multi-pass membrane protein</topology>
    </subcellularLocation>
    <subcellularLocation>
        <location evidence="2">Secreted</location>
    </subcellularLocation>
</comment>
<proteinExistence type="predicted"/>
<feature type="domain" description="PLD phosphodiesterase" evidence="12">
    <location>
        <begin position="190"/>
        <end position="217"/>
    </location>
</feature>
<dbReference type="Pfam" id="PF13091">
    <property type="entry name" value="PLDc_2"/>
    <property type="match status" value="2"/>
</dbReference>
<dbReference type="PANTHER" id="PTHR21248">
    <property type="entry name" value="CARDIOLIPIN SYNTHASE"/>
    <property type="match status" value="1"/>
</dbReference>
<evidence type="ECO:0000256" key="11">
    <source>
        <dbReference type="SAM" id="Phobius"/>
    </source>
</evidence>
<name>A0A9W6J119_9HYPH</name>
<evidence type="ECO:0000256" key="7">
    <source>
        <dbReference type="ARBA" id="ARBA00022692"/>
    </source>
</evidence>
<dbReference type="GO" id="GO:0005576">
    <property type="term" value="C:extracellular region"/>
    <property type="evidence" value="ECO:0007669"/>
    <property type="project" value="UniProtKB-SubCell"/>
</dbReference>
<evidence type="ECO:0000256" key="5">
    <source>
        <dbReference type="ARBA" id="ARBA00022475"/>
    </source>
</evidence>
<evidence type="ECO:0000313" key="14">
    <source>
        <dbReference type="Proteomes" id="UP001143372"/>
    </source>
</evidence>
<dbReference type="Pfam" id="PF13396">
    <property type="entry name" value="PLDc_N"/>
    <property type="match status" value="1"/>
</dbReference>
<keyword evidence="14" id="KW-1185">Reference proteome</keyword>
<dbReference type="SMART" id="SM00155">
    <property type="entry name" value="PLDc"/>
    <property type="match status" value="2"/>
</dbReference>
<evidence type="ECO:0000256" key="8">
    <source>
        <dbReference type="ARBA" id="ARBA00022989"/>
    </source>
</evidence>
<dbReference type="Gene3D" id="3.30.870.10">
    <property type="entry name" value="Endonuclease Chain A"/>
    <property type="match status" value="2"/>
</dbReference>
<dbReference type="Proteomes" id="UP001143372">
    <property type="component" value="Unassembled WGS sequence"/>
</dbReference>
<dbReference type="EMBL" id="BSFI01000008">
    <property type="protein sequence ID" value="GLK68392.1"/>
    <property type="molecule type" value="Genomic_DNA"/>
</dbReference>
<evidence type="ECO:0000256" key="4">
    <source>
        <dbReference type="ARBA" id="ARBA00018392"/>
    </source>
</evidence>
<keyword evidence="6" id="KW-0964">Secreted</keyword>
<dbReference type="SUPFAM" id="SSF56024">
    <property type="entry name" value="Phospholipase D/nuclease"/>
    <property type="match status" value="2"/>
</dbReference>
<sequence length="449" mass="49029">MIVASVATIHALLNKRDVRAAIGWIGVTWLSPVFGALLYFAFGINRVHRKARRLRGLKQAGGARRGARPTKSRDQLQAAVGAITGLQLEDGAVDMVLQSGDEAYPRMIAAIGEAKKSVALSTFIFRTDAPGLQFIEALSAAHRRGVAVRVLIDGMGGGFFLSRAYRRLRSEGVPAARFLHSIWPWKMPLLDLRLHKKALIIDGEFAFVGGLNIAAENVLARPTGSPVRDTHFRVIGNVVGQIADGFDDDWAFATGEDPDDAPPPRIAPAAALARAIPSGPDQAVDQLALVLMSAIASAKRSIRIATPYFLPEEQLITALQLAAWRGVEVRLVMPAKNNHRMVAWAAEAHIRPLLEAGCSLWRSPPPFDHSKLMTVDDEFSLIGSANWDARSLRLNFELTVELYDRDLSARLSGLIDGKCVDRVTLADVDGRLFVTKMRDATVRLLSPYL</sequence>
<organism evidence="13 14">
    <name type="scientific">Hansschlegelia plantiphila</name>
    <dbReference type="NCBI Taxonomy" id="374655"/>
    <lineage>
        <taxon>Bacteria</taxon>
        <taxon>Pseudomonadati</taxon>
        <taxon>Pseudomonadota</taxon>
        <taxon>Alphaproteobacteria</taxon>
        <taxon>Hyphomicrobiales</taxon>
        <taxon>Methylopilaceae</taxon>
        <taxon>Hansschlegelia</taxon>
    </lineage>
</organism>